<dbReference type="KEGG" id="rga:RGR602_CH02599"/>
<dbReference type="HOGENOM" id="CLU_2702241_0_0_5"/>
<gene>
    <name evidence="1" type="ORF">RGR602_CH02599</name>
</gene>
<evidence type="ECO:0000313" key="1">
    <source>
        <dbReference type="EMBL" id="AJD41921.1"/>
    </source>
</evidence>
<organism evidence="1 2">
    <name type="scientific">Rhizobium gallicum bv. gallicum R602sp</name>
    <dbReference type="NCBI Taxonomy" id="1041138"/>
    <lineage>
        <taxon>Bacteria</taxon>
        <taxon>Pseudomonadati</taxon>
        <taxon>Pseudomonadota</taxon>
        <taxon>Alphaproteobacteria</taxon>
        <taxon>Hyphomicrobiales</taxon>
        <taxon>Rhizobiaceae</taxon>
        <taxon>Rhizobium/Agrobacterium group</taxon>
        <taxon>Rhizobium</taxon>
    </lineage>
</organism>
<proteinExistence type="predicted"/>
<reference evidence="1 2" key="1">
    <citation type="submission" date="2013-11" db="EMBL/GenBank/DDBJ databases">
        <title>Complete genome sequence of Rhizobium gallicum bv. gallicum R602.</title>
        <authorList>
            <person name="Bustos P."/>
            <person name="Santamaria R.I."/>
            <person name="Lozano L."/>
            <person name="Acosta J.L."/>
            <person name="Ormeno-Orrillo E."/>
            <person name="Rogel M.A."/>
            <person name="Romero D."/>
            <person name="Cevallos M.A."/>
            <person name="Martinez-Romero E."/>
            <person name="Gonzalez V."/>
        </authorList>
    </citation>
    <scope>NUCLEOTIDE SEQUENCE [LARGE SCALE GENOMIC DNA]</scope>
    <source>
        <strain evidence="1 2">R602</strain>
    </source>
</reference>
<accession>A0A0B4X467</accession>
<dbReference type="EMBL" id="CP006877">
    <property type="protein sequence ID" value="AJD41921.1"/>
    <property type="molecule type" value="Genomic_DNA"/>
</dbReference>
<evidence type="ECO:0000313" key="2">
    <source>
        <dbReference type="Proteomes" id="UP000031368"/>
    </source>
</evidence>
<keyword evidence="2" id="KW-1185">Reference proteome</keyword>
<name>A0A0B4X467_9HYPH</name>
<protein>
    <submittedName>
        <fullName evidence="1">Uncharacterized protein</fullName>
    </submittedName>
</protein>
<dbReference type="Proteomes" id="UP000031368">
    <property type="component" value="Chromosome"/>
</dbReference>
<dbReference type="AlphaFoldDB" id="A0A0B4X467"/>
<sequence length="73" mass="7472">MLPTVAELAYCGRLVLFSAEPKPAGSSLPQHDGAGRTTPPLISPIATSLGIASFINGHVLPVDCGMTVRIPCG</sequence>